<dbReference type="AlphaFoldDB" id="A0A7J7NHX5"/>
<keyword evidence="2" id="KW-1185">Reference proteome</keyword>
<dbReference type="PANTHER" id="PTHR20961:SF38">
    <property type="entry name" value="PROTEIN O-LINKED-MANNOSE BETA-1,4-N-ACETYLGLUCOSAMINYLTRANSFERASE 2"/>
    <property type="match status" value="1"/>
</dbReference>
<dbReference type="Proteomes" id="UP000541444">
    <property type="component" value="Unassembled WGS sequence"/>
</dbReference>
<comment type="caution">
    <text evidence="1">The sequence shown here is derived from an EMBL/GenBank/DDBJ whole genome shotgun (WGS) entry which is preliminary data.</text>
</comment>
<accession>A0A7J7NHX5</accession>
<gene>
    <name evidence="1" type="ORF">GIB67_005652</name>
</gene>
<evidence type="ECO:0000313" key="2">
    <source>
        <dbReference type="Proteomes" id="UP000541444"/>
    </source>
</evidence>
<proteinExistence type="predicted"/>
<name>A0A7J7NHX5_9MAGN</name>
<organism evidence="1 2">
    <name type="scientific">Kingdonia uniflora</name>
    <dbReference type="NCBI Taxonomy" id="39325"/>
    <lineage>
        <taxon>Eukaryota</taxon>
        <taxon>Viridiplantae</taxon>
        <taxon>Streptophyta</taxon>
        <taxon>Embryophyta</taxon>
        <taxon>Tracheophyta</taxon>
        <taxon>Spermatophyta</taxon>
        <taxon>Magnoliopsida</taxon>
        <taxon>Ranunculales</taxon>
        <taxon>Circaeasteraceae</taxon>
        <taxon>Kingdonia</taxon>
    </lineage>
</organism>
<dbReference type="EMBL" id="JACGCM010000779">
    <property type="protein sequence ID" value="KAF6166776.1"/>
    <property type="molecule type" value="Genomic_DNA"/>
</dbReference>
<reference evidence="1 2" key="1">
    <citation type="journal article" date="2020" name="IScience">
        <title>Genome Sequencing of the Endangered Kingdonia uniflora (Circaeasteraceae, Ranunculales) Reveals Potential Mechanisms of Evolutionary Specialization.</title>
        <authorList>
            <person name="Sun Y."/>
            <person name="Deng T."/>
            <person name="Zhang A."/>
            <person name="Moore M.J."/>
            <person name="Landis J.B."/>
            <person name="Lin N."/>
            <person name="Zhang H."/>
            <person name="Zhang X."/>
            <person name="Huang J."/>
            <person name="Zhang X."/>
            <person name="Sun H."/>
            <person name="Wang H."/>
        </authorList>
    </citation>
    <scope>NUCLEOTIDE SEQUENCE [LARGE SCALE GENOMIC DNA]</scope>
    <source>
        <strain evidence="1">TB1705</strain>
        <tissue evidence="1">Leaf</tissue>
    </source>
</reference>
<protein>
    <submittedName>
        <fullName evidence="1">Uncharacterized protein</fullName>
    </submittedName>
</protein>
<dbReference type="GO" id="GO:0016757">
    <property type="term" value="F:glycosyltransferase activity"/>
    <property type="evidence" value="ECO:0007669"/>
    <property type="project" value="InterPro"/>
</dbReference>
<evidence type="ECO:0000313" key="1">
    <source>
        <dbReference type="EMBL" id="KAF6166776.1"/>
    </source>
</evidence>
<dbReference type="OrthoDB" id="529273at2759"/>
<sequence length="322" mass="36623">MYDTQEEGKVQYQCFPSESSKGILLCINGKDTHDGSWNSYALAYPEALPDNATLLKGFTFVSYNNYNYNNIWHVLSVIVPFVGWHRRMGCVVPSRWILYHWGELRSGIDVWLTHLMKAIFGEGGLNIEVFDGISGPACFEEAVEGNGDDIIGLTMFMRIGARSFKNVSVVTEIFQKECYKVRGSKLKVAYANSLSFCDQTCWFSPHGAQLTNMFMMDRNSNVMEFFPKGWLKLGGVGQYMYHWIASWSGMRYQGAWRDPVGDPCPYPEEDWRCFSIYKGGMIGHNETYFSEWAGNVLNQTKISKMEEASNSKKHLELSGCAC</sequence>
<dbReference type="InterPro" id="IPR007657">
    <property type="entry name" value="Glycosyltransferase_61"/>
</dbReference>
<dbReference type="PANTHER" id="PTHR20961">
    <property type="entry name" value="GLYCOSYLTRANSFERASE"/>
    <property type="match status" value="1"/>
</dbReference>